<dbReference type="RefSeq" id="WP_130613118.1">
    <property type="nucleotide sequence ID" value="NZ_SGIU01000002.1"/>
</dbReference>
<dbReference type="Proteomes" id="UP000291981">
    <property type="component" value="Unassembled WGS sequence"/>
</dbReference>
<feature type="transmembrane region" description="Helical" evidence="1">
    <location>
        <begin position="43"/>
        <end position="61"/>
    </location>
</feature>
<sequence length="242" mass="27462">MEKLDKYIKKKLEERRIHPSEEAWNKIGGSLPVHNRPNRSRKYIWAIAASFIGVLFLSVWLSRENQGVDIPVEVVNKEKPQKKTIPEKNSIADLEKEEISNLPHEEQPKSQLEGVFDQDPLVEVTDNVDQPNAMVKQPLKDSVVEAPVDVISLKAEEVLAQVELLERTKAIEVTDAEVDSLLRTAQKELLATNLFNKKGKVDAMVLLTEVEDELDGSFRDQIFDALKEGYLKLRTAVADRNK</sequence>
<proteinExistence type="predicted"/>
<name>A0A4Q8Q9K0_9FLAO</name>
<gene>
    <name evidence="2" type="ORF">EW142_09320</name>
</gene>
<keyword evidence="1" id="KW-0472">Membrane</keyword>
<keyword evidence="1" id="KW-1133">Transmembrane helix</keyword>
<dbReference type="OrthoDB" id="1247025at2"/>
<organism evidence="2 3">
    <name type="scientific">Flagellimonas allohymeniacidonis</name>
    <dbReference type="NCBI Taxonomy" id="2517819"/>
    <lineage>
        <taxon>Bacteria</taxon>
        <taxon>Pseudomonadati</taxon>
        <taxon>Bacteroidota</taxon>
        <taxon>Flavobacteriia</taxon>
        <taxon>Flavobacteriales</taxon>
        <taxon>Flavobacteriaceae</taxon>
        <taxon>Flagellimonas</taxon>
    </lineage>
</organism>
<protein>
    <submittedName>
        <fullName evidence="2">Uncharacterized protein</fullName>
    </submittedName>
</protein>
<reference evidence="2 3" key="1">
    <citation type="submission" date="2019-02" db="EMBL/GenBank/DDBJ databases">
        <title>Draft genome sequence of Muricauda sp. 176CP4-71.</title>
        <authorList>
            <person name="Park J.-S."/>
        </authorList>
    </citation>
    <scope>NUCLEOTIDE SEQUENCE [LARGE SCALE GENOMIC DNA]</scope>
    <source>
        <strain evidence="2 3">176CP4-71</strain>
    </source>
</reference>
<keyword evidence="1" id="KW-0812">Transmembrane</keyword>
<comment type="caution">
    <text evidence="2">The sequence shown here is derived from an EMBL/GenBank/DDBJ whole genome shotgun (WGS) entry which is preliminary data.</text>
</comment>
<keyword evidence="3" id="KW-1185">Reference proteome</keyword>
<evidence type="ECO:0000313" key="3">
    <source>
        <dbReference type="Proteomes" id="UP000291981"/>
    </source>
</evidence>
<accession>A0A4Q8Q9K0</accession>
<evidence type="ECO:0000313" key="2">
    <source>
        <dbReference type="EMBL" id="TAI46891.1"/>
    </source>
</evidence>
<evidence type="ECO:0000256" key="1">
    <source>
        <dbReference type="SAM" id="Phobius"/>
    </source>
</evidence>
<dbReference type="EMBL" id="SGIU01000002">
    <property type="protein sequence ID" value="TAI46891.1"/>
    <property type="molecule type" value="Genomic_DNA"/>
</dbReference>
<dbReference type="AlphaFoldDB" id="A0A4Q8Q9K0"/>